<gene>
    <name evidence="3" type="ORF">GCM10012284_06900</name>
</gene>
<organism evidence="3 4">
    <name type="scientific">Mangrovihabitans endophyticus</name>
    <dbReference type="NCBI Taxonomy" id="1751298"/>
    <lineage>
        <taxon>Bacteria</taxon>
        <taxon>Bacillati</taxon>
        <taxon>Actinomycetota</taxon>
        <taxon>Actinomycetes</taxon>
        <taxon>Micromonosporales</taxon>
        <taxon>Micromonosporaceae</taxon>
        <taxon>Mangrovihabitans</taxon>
    </lineage>
</organism>
<dbReference type="InterPro" id="IPR012338">
    <property type="entry name" value="Beta-lactam/transpept-like"/>
</dbReference>
<accession>A0A8J3BWV2</accession>
<dbReference type="InterPro" id="IPR052907">
    <property type="entry name" value="Beta-lactamase/esterase"/>
</dbReference>
<dbReference type="Proteomes" id="UP000656042">
    <property type="component" value="Unassembled WGS sequence"/>
</dbReference>
<dbReference type="Gene3D" id="3.40.710.10">
    <property type="entry name" value="DD-peptidase/beta-lactamase superfamily"/>
    <property type="match status" value="1"/>
</dbReference>
<feature type="region of interest" description="Disordered" evidence="1">
    <location>
        <begin position="263"/>
        <end position="287"/>
    </location>
</feature>
<dbReference type="InterPro" id="IPR001466">
    <property type="entry name" value="Beta-lactam-related"/>
</dbReference>
<evidence type="ECO:0000313" key="4">
    <source>
        <dbReference type="Proteomes" id="UP000656042"/>
    </source>
</evidence>
<dbReference type="AlphaFoldDB" id="A0A8J3BWV2"/>
<feature type="domain" description="Beta-lactamase-related" evidence="2">
    <location>
        <begin position="5"/>
        <end position="315"/>
    </location>
</feature>
<evidence type="ECO:0000256" key="1">
    <source>
        <dbReference type="SAM" id="MobiDB-lite"/>
    </source>
</evidence>
<comment type="caution">
    <text evidence="3">The sequence shown here is derived from an EMBL/GenBank/DDBJ whole genome shotgun (WGS) entry which is preliminary data.</text>
</comment>
<dbReference type="Pfam" id="PF00144">
    <property type="entry name" value="Beta-lactamase"/>
    <property type="match status" value="1"/>
</dbReference>
<protein>
    <submittedName>
        <fullName evidence="3">Esterase</fullName>
    </submittedName>
</protein>
<name>A0A8J3BWV2_9ACTN</name>
<proteinExistence type="predicted"/>
<dbReference type="PANTHER" id="PTHR43319">
    <property type="entry name" value="BETA-LACTAMASE-RELATED"/>
    <property type="match status" value="1"/>
</dbReference>
<dbReference type="SUPFAM" id="SSF56601">
    <property type="entry name" value="beta-lactamase/transpeptidase-like"/>
    <property type="match status" value="1"/>
</dbReference>
<evidence type="ECO:0000313" key="3">
    <source>
        <dbReference type="EMBL" id="GGK75535.1"/>
    </source>
</evidence>
<dbReference type="RefSeq" id="WP_189077510.1">
    <property type="nucleotide sequence ID" value="NZ_BMMX01000001.1"/>
</dbReference>
<reference evidence="3" key="1">
    <citation type="journal article" date="2014" name="Int. J. Syst. Evol. Microbiol.">
        <title>Complete genome sequence of Corynebacterium casei LMG S-19264T (=DSM 44701T), isolated from a smear-ripened cheese.</title>
        <authorList>
            <consortium name="US DOE Joint Genome Institute (JGI-PGF)"/>
            <person name="Walter F."/>
            <person name="Albersmeier A."/>
            <person name="Kalinowski J."/>
            <person name="Ruckert C."/>
        </authorList>
    </citation>
    <scope>NUCLEOTIDE SEQUENCE</scope>
    <source>
        <strain evidence="3">CGMCC 4.7299</strain>
    </source>
</reference>
<evidence type="ECO:0000259" key="2">
    <source>
        <dbReference type="Pfam" id="PF00144"/>
    </source>
</evidence>
<reference evidence="3" key="2">
    <citation type="submission" date="2020-09" db="EMBL/GenBank/DDBJ databases">
        <authorList>
            <person name="Sun Q."/>
            <person name="Zhou Y."/>
        </authorList>
    </citation>
    <scope>NUCLEOTIDE SEQUENCE</scope>
    <source>
        <strain evidence="3">CGMCC 4.7299</strain>
    </source>
</reference>
<dbReference type="PANTHER" id="PTHR43319:SF3">
    <property type="entry name" value="BETA-LACTAMASE-RELATED DOMAIN-CONTAINING PROTEIN"/>
    <property type="match status" value="1"/>
</dbReference>
<dbReference type="EMBL" id="BMMX01000001">
    <property type="protein sequence ID" value="GGK75535.1"/>
    <property type="molecule type" value="Genomic_DNA"/>
</dbReference>
<keyword evidence="4" id="KW-1185">Reference proteome</keyword>
<sequence>MDVVERLIAERGATAQLCVLSDGETVCDEAFGTTPDVPFLLFSAGKPFLAVLVHRLAEQGRLALDDPIARHWPDFGRRGKHHITVRQVLQHRSGLPYAHSLARDALLAPDWRRSTRALAAAAPHFPPGSVPAYHVLSFGFLLGEVVQRVTGRELREVLREEIVEPAGLRHTALGAPRRIPLRGAGFGSAAVRQAVFNSRRFRTAVIPAATMSGTARDLARFYQALLDGRLLSRPGLAMACRPSSDGELDRVLGLPVRWSQGFQLGGAGGDPARPRPMGRRSSTRTFGHNGSNTCLGWADPDRRLVVAYLTNRLQGGLEGSPHLCAVSDAVREACA</sequence>